<reference evidence="1" key="1">
    <citation type="journal article" date="2020" name="Fungal Divers.">
        <title>Resolving the Mortierellaceae phylogeny through synthesis of multi-gene phylogenetics and phylogenomics.</title>
        <authorList>
            <person name="Vandepol N."/>
            <person name="Liber J."/>
            <person name="Desiro A."/>
            <person name="Na H."/>
            <person name="Kennedy M."/>
            <person name="Barry K."/>
            <person name="Grigoriev I.V."/>
            <person name="Miller A.N."/>
            <person name="O'Donnell K."/>
            <person name="Stajich J.E."/>
            <person name="Bonito G."/>
        </authorList>
    </citation>
    <scope>NUCLEOTIDE SEQUENCE</scope>
    <source>
        <strain evidence="1">NRRL 6426</strain>
    </source>
</reference>
<keyword evidence="2" id="KW-1185">Reference proteome</keyword>
<dbReference type="OrthoDB" id="442087at2759"/>
<dbReference type="GO" id="GO:0016567">
    <property type="term" value="P:protein ubiquitination"/>
    <property type="evidence" value="ECO:0007669"/>
    <property type="project" value="InterPro"/>
</dbReference>
<dbReference type="GO" id="GO:0004842">
    <property type="term" value="F:ubiquitin-protein transferase activity"/>
    <property type="evidence" value="ECO:0007669"/>
    <property type="project" value="InterPro"/>
</dbReference>
<dbReference type="PANTHER" id="PTHR11685">
    <property type="entry name" value="RBR FAMILY RING FINGER AND IBR DOMAIN-CONTAINING"/>
    <property type="match status" value="1"/>
</dbReference>
<dbReference type="InterPro" id="IPR031127">
    <property type="entry name" value="E3_UB_ligase_RBR"/>
</dbReference>
<dbReference type="CDD" id="cd22584">
    <property type="entry name" value="Rcat_RBR_unk"/>
    <property type="match status" value="1"/>
</dbReference>
<evidence type="ECO:0000313" key="1">
    <source>
        <dbReference type="EMBL" id="KAF9130495.1"/>
    </source>
</evidence>
<name>A0A9P5RH41_9FUNG</name>
<dbReference type="SUPFAM" id="SSF57850">
    <property type="entry name" value="RING/U-box"/>
    <property type="match status" value="1"/>
</dbReference>
<dbReference type="Proteomes" id="UP000748756">
    <property type="component" value="Unassembled WGS sequence"/>
</dbReference>
<sequence>MLLISDDRETGALGKLAPDSGPQIAIEYMLQEAREMDQSYRLAKSLSTCEAVPDSLLEEMSLQDNMTRSDRELVERIERREPDAENSLRAANARFQLVQPFASEVAAACLTDAADINKYESLKREIENPCPPASEQDLAASRVIFENGWKVCGRCGTVVERVSGCVHITCVCRHEFCYTCRKSWRTCDCELYPVAELNRILDERIGNDDPGTARHRLQNVLRNYYQHDHNLERINSKGRCTKGLRRQVGKFVDENVNWDKSRMARERTSV</sequence>
<dbReference type="Gene3D" id="1.20.120.1750">
    <property type="match status" value="1"/>
</dbReference>
<proteinExistence type="predicted"/>
<comment type="caution">
    <text evidence="1">The sequence shown here is derived from an EMBL/GenBank/DDBJ whole genome shotgun (WGS) entry which is preliminary data.</text>
</comment>
<evidence type="ECO:0000313" key="2">
    <source>
        <dbReference type="Proteomes" id="UP000748756"/>
    </source>
</evidence>
<protein>
    <recommendedName>
        <fullName evidence="3">RING-type domain-containing protein</fullName>
    </recommendedName>
</protein>
<organism evidence="1 2">
    <name type="scientific">Linnemannia schmuckeri</name>
    <dbReference type="NCBI Taxonomy" id="64567"/>
    <lineage>
        <taxon>Eukaryota</taxon>
        <taxon>Fungi</taxon>
        <taxon>Fungi incertae sedis</taxon>
        <taxon>Mucoromycota</taxon>
        <taxon>Mortierellomycotina</taxon>
        <taxon>Mortierellomycetes</taxon>
        <taxon>Mortierellales</taxon>
        <taxon>Mortierellaceae</taxon>
        <taxon>Linnemannia</taxon>
    </lineage>
</organism>
<accession>A0A9P5RH41</accession>
<gene>
    <name evidence="1" type="ORF">BG015_003992</name>
</gene>
<evidence type="ECO:0008006" key="3">
    <source>
        <dbReference type="Google" id="ProtNLM"/>
    </source>
</evidence>
<dbReference type="AlphaFoldDB" id="A0A9P5RH41"/>
<dbReference type="EMBL" id="JAAAUQ010001937">
    <property type="protein sequence ID" value="KAF9130495.1"/>
    <property type="molecule type" value="Genomic_DNA"/>
</dbReference>